<evidence type="ECO:0000313" key="1">
    <source>
        <dbReference type="EMBL" id="MDC7692680.1"/>
    </source>
</evidence>
<comment type="caution">
    <text evidence="1">The sequence shown here is derived from an EMBL/GenBank/DDBJ whole genome shotgun (WGS) entry which is preliminary data.</text>
</comment>
<dbReference type="GO" id="GO:0051213">
    <property type="term" value="F:dioxygenase activity"/>
    <property type="evidence" value="ECO:0007669"/>
    <property type="project" value="UniProtKB-KW"/>
</dbReference>
<name>A0ABT5I9W8_9CAUL</name>
<keyword evidence="1" id="KW-0560">Oxidoreductase</keyword>
<dbReference type="RefSeq" id="WP_272739453.1">
    <property type="nucleotide sequence ID" value="NZ_JAQQKW010000001.1"/>
</dbReference>
<dbReference type="InterPro" id="IPR008775">
    <property type="entry name" value="Phytyl_CoA_dOase-like"/>
</dbReference>
<dbReference type="Pfam" id="PF05721">
    <property type="entry name" value="PhyH"/>
    <property type="match status" value="1"/>
</dbReference>
<keyword evidence="1" id="KW-0223">Dioxygenase</keyword>
<dbReference type="SUPFAM" id="SSF51197">
    <property type="entry name" value="Clavaminate synthase-like"/>
    <property type="match status" value="1"/>
</dbReference>
<dbReference type="EMBL" id="JAQQKW010000001">
    <property type="protein sequence ID" value="MDC7692680.1"/>
    <property type="molecule type" value="Genomic_DNA"/>
</dbReference>
<protein>
    <submittedName>
        <fullName evidence="1">Phytanoyl-CoA dioxygenase family protein</fullName>
    </submittedName>
</protein>
<gene>
    <name evidence="1" type="ORF">PQU94_00130</name>
</gene>
<evidence type="ECO:0000313" key="2">
    <source>
        <dbReference type="Proteomes" id="UP001216595"/>
    </source>
</evidence>
<accession>A0ABT5I9W8</accession>
<reference evidence="1 2" key="1">
    <citation type="submission" date="2023-01" db="EMBL/GenBank/DDBJ databases">
        <title>Novel species of the genus Asticcacaulis isolated from rivers.</title>
        <authorList>
            <person name="Lu H."/>
        </authorList>
    </citation>
    <scope>NUCLEOTIDE SEQUENCE [LARGE SCALE GENOMIC DNA]</scope>
    <source>
        <strain evidence="1 2">DXS10W</strain>
    </source>
</reference>
<dbReference type="Proteomes" id="UP001216595">
    <property type="component" value="Unassembled WGS sequence"/>
</dbReference>
<keyword evidence="2" id="KW-1185">Reference proteome</keyword>
<proteinExistence type="predicted"/>
<dbReference type="Gene3D" id="2.60.120.620">
    <property type="entry name" value="q2cbj1_9rhob like domain"/>
    <property type="match status" value="1"/>
</dbReference>
<sequence>MASLTETFIEDGFADLGVLMPEEACRELMQAVRASRNFGPDIFLDQATFEANPQYRGTNPMPGRNLFEALSPKSDFILAEPRLKSALSELLGADYTVLDQKLVCGVPDRWLPDWLKPRIIGNPVNNLGPYIRPAYRDITYFYGIDFHQDIIDWKSRYSDLITVYVYIHPVTAGDAPLYVLPRSHKLGACMFPHDLTKQSDGRWLYRNGTGGEMPLDERMLVGETGYVACWHACTLHGTMPVSSDAERFSARFLISRGQAAQAGLDAVNASIPYPLSLEDTRRDLGAAGEARIKGNIITGRPVAER</sequence>
<organism evidence="1 2">
    <name type="scientific">Asticcacaulis currens</name>
    <dbReference type="NCBI Taxonomy" id="2984210"/>
    <lineage>
        <taxon>Bacteria</taxon>
        <taxon>Pseudomonadati</taxon>
        <taxon>Pseudomonadota</taxon>
        <taxon>Alphaproteobacteria</taxon>
        <taxon>Caulobacterales</taxon>
        <taxon>Caulobacteraceae</taxon>
        <taxon>Asticcacaulis</taxon>
    </lineage>
</organism>